<evidence type="ECO:0000256" key="1">
    <source>
        <dbReference type="SAM" id="Phobius"/>
    </source>
</evidence>
<proteinExistence type="predicted"/>
<sequence>MFTNGQLIFGALFFIVFIISIFYTYKKDFALHKKYYNGSIWVLIGFIAFLLFIISIKLIFKG</sequence>
<dbReference type="KEGG" id="fop:FNB79_07980"/>
<dbReference type="OrthoDB" id="1179726at2"/>
<accession>A0A516GQX7</accession>
<gene>
    <name evidence="2" type="ORF">FNB79_07980</name>
</gene>
<feature type="transmembrane region" description="Helical" evidence="1">
    <location>
        <begin position="40"/>
        <end position="60"/>
    </location>
</feature>
<dbReference type="AlphaFoldDB" id="A0A516GQX7"/>
<keyword evidence="1" id="KW-1133">Transmembrane helix</keyword>
<evidence type="ECO:0000313" key="3">
    <source>
        <dbReference type="Proteomes" id="UP000319209"/>
    </source>
</evidence>
<keyword evidence="1" id="KW-0812">Transmembrane</keyword>
<protein>
    <submittedName>
        <fullName evidence="2">Uncharacterized protein</fullName>
    </submittedName>
</protein>
<keyword evidence="3" id="KW-1185">Reference proteome</keyword>
<dbReference type="EMBL" id="CP041637">
    <property type="protein sequence ID" value="QDO93925.1"/>
    <property type="molecule type" value="Genomic_DNA"/>
</dbReference>
<organism evidence="2 3">
    <name type="scientific">Formosa sediminum</name>
    <dbReference type="NCBI Taxonomy" id="2594004"/>
    <lineage>
        <taxon>Bacteria</taxon>
        <taxon>Pseudomonadati</taxon>
        <taxon>Bacteroidota</taxon>
        <taxon>Flavobacteriia</taxon>
        <taxon>Flavobacteriales</taxon>
        <taxon>Flavobacteriaceae</taxon>
        <taxon>Formosa</taxon>
    </lineage>
</organism>
<keyword evidence="1" id="KW-0472">Membrane</keyword>
<feature type="transmembrane region" description="Helical" evidence="1">
    <location>
        <begin position="7"/>
        <end position="25"/>
    </location>
</feature>
<name>A0A516GQX7_9FLAO</name>
<evidence type="ECO:0000313" key="2">
    <source>
        <dbReference type="EMBL" id="QDO93925.1"/>
    </source>
</evidence>
<dbReference type="Proteomes" id="UP000319209">
    <property type="component" value="Chromosome"/>
</dbReference>
<reference evidence="2 3" key="1">
    <citation type="submission" date="2019-07" db="EMBL/GenBank/DDBJ databases">
        <title>Genome sequencing for Formosa sp. PS13.</title>
        <authorList>
            <person name="Park S.-J."/>
        </authorList>
    </citation>
    <scope>NUCLEOTIDE SEQUENCE [LARGE SCALE GENOMIC DNA]</scope>
    <source>
        <strain evidence="2 3">PS13</strain>
    </source>
</reference>